<evidence type="ECO:0000256" key="4">
    <source>
        <dbReference type="ARBA" id="ARBA00010883"/>
    </source>
</evidence>
<feature type="region of interest" description="Disordered" evidence="10">
    <location>
        <begin position="1330"/>
        <end position="1506"/>
    </location>
</feature>
<name>A0ABR4KX96_9EURO</name>
<dbReference type="Gene3D" id="3.30.1520.10">
    <property type="entry name" value="Phox-like domain"/>
    <property type="match status" value="1"/>
</dbReference>
<feature type="region of interest" description="Disordered" evidence="10">
    <location>
        <begin position="620"/>
        <end position="640"/>
    </location>
</feature>
<keyword evidence="6" id="KW-0813">Transport</keyword>
<protein>
    <recommendedName>
        <fullName evidence="5">Sorting nexin MVP1</fullName>
    </recommendedName>
</protein>
<dbReference type="Proteomes" id="UP001610444">
    <property type="component" value="Unassembled WGS sequence"/>
</dbReference>
<feature type="region of interest" description="Disordered" evidence="10">
    <location>
        <begin position="476"/>
        <end position="500"/>
    </location>
</feature>
<dbReference type="CDD" id="cd06866">
    <property type="entry name" value="PX_SNX8_Mvp1p_like"/>
    <property type="match status" value="1"/>
</dbReference>
<evidence type="ECO:0000256" key="6">
    <source>
        <dbReference type="ARBA" id="ARBA00022448"/>
    </source>
</evidence>
<comment type="subcellular location">
    <subcellularLocation>
        <location evidence="3">Cytoplasm</location>
    </subcellularLocation>
    <subcellularLocation>
        <location evidence="2">Membrane</location>
        <topology evidence="2">Peripheral membrane protein</topology>
        <orientation evidence="2">Cytoplasmic side</orientation>
    </subcellularLocation>
</comment>
<feature type="region of interest" description="Disordered" evidence="10">
    <location>
        <begin position="1131"/>
        <end position="1151"/>
    </location>
</feature>
<dbReference type="InterPro" id="IPR001683">
    <property type="entry name" value="PX_dom"/>
</dbReference>
<evidence type="ECO:0000256" key="2">
    <source>
        <dbReference type="ARBA" id="ARBA00004287"/>
    </source>
</evidence>
<dbReference type="InterPro" id="IPR003593">
    <property type="entry name" value="AAA+_ATPase"/>
</dbReference>
<feature type="compositionally biased region" description="Polar residues" evidence="10">
    <location>
        <begin position="622"/>
        <end position="634"/>
    </location>
</feature>
<dbReference type="CDD" id="cd07597">
    <property type="entry name" value="BAR_SNX8"/>
    <property type="match status" value="1"/>
</dbReference>
<reference evidence="12 13" key="1">
    <citation type="submission" date="2024-07" db="EMBL/GenBank/DDBJ databases">
        <title>Section-level genome sequencing and comparative genomics of Aspergillus sections Usti and Cavernicolus.</title>
        <authorList>
            <consortium name="Lawrence Berkeley National Laboratory"/>
            <person name="Nybo J.L."/>
            <person name="Vesth T.C."/>
            <person name="Theobald S."/>
            <person name="Frisvad J.C."/>
            <person name="Larsen T.O."/>
            <person name="Kjaerboelling I."/>
            <person name="Rothschild-Mancinelli K."/>
            <person name="Lyhne E.K."/>
            <person name="Kogle M.E."/>
            <person name="Barry K."/>
            <person name="Clum A."/>
            <person name="Na H."/>
            <person name="Ledsgaard L."/>
            <person name="Lin J."/>
            <person name="Lipzen A."/>
            <person name="Kuo A."/>
            <person name="Riley R."/>
            <person name="Mondo S."/>
            <person name="LaButti K."/>
            <person name="Haridas S."/>
            <person name="Pangalinan J."/>
            <person name="Salamov A.A."/>
            <person name="Simmons B.A."/>
            <person name="Magnuson J.K."/>
            <person name="Chen J."/>
            <person name="Drula E."/>
            <person name="Henrissat B."/>
            <person name="Wiebenga A."/>
            <person name="Lubbers R.J."/>
            <person name="Gomes A.C."/>
            <person name="Macurrencykelacurrency M.R."/>
            <person name="Stajich J."/>
            <person name="Grigoriev I.V."/>
            <person name="Mortensen U.H."/>
            <person name="De vries R.P."/>
            <person name="Baker S.E."/>
            <person name="Andersen M.R."/>
        </authorList>
    </citation>
    <scope>NUCLEOTIDE SEQUENCE [LARGE SCALE GENOMIC DNA]</scope>
    <source>
        <strain evidence="12 13">CBS 756.74</strain>
    </source>
</reference>
<feature type="compositionally biased region" description="Polar residues" evidence="10">
    <location>
        <begin position="34"/>
        <end position="53"/>
    </location>
</feature>
<evidence type="ECO:0000259" key="11">
    <source>
        <dbReference type="PROSITE" id="PS50195"/>
    </source>
</evidence>
<gene>
    <name evidence="12" type="ORF">BJX68DRAFT_253214</name>
</gene>
<feature type="domain" description="PX" evidence="11">
    <location>
        <begin position="1513"/>
        <end position="1628"/>
    </location>
</feature>
<evidence type="ECO:0000256" key="8">
    <source>
        <dbReference type="ARBA" id="ARBA00022927"/>
    </source>
</evidence>
<feature type="compositionally biased region" description="Polar residues" evidence="10">
    <location>
        <begin position="1409"/>
        <end position="1436"/>
    </location>
</feature>
<dbReference type="PANTHER" id="PTHR47554:SF1">
    <property type="entry name" value="SORTING NEXIN MVP1"/>
    <property type="match status" value="1"/>
</dbReference>
<keyword evidence="13" id="KW-1185">Reference proteome</keyword>
<dbReference type="InterPro" id="IPR036871">
    <property type="entry name" value="PX_dom_sf"/>
</dbReference>
<feature type="compositionally biased region" description="Basic and acidic residues" evidence="10">
    <location>
        <begin position="107"/>
        <end position="119"/>
    </location>
</feature>
<feature type="compositionally biased region" description="Basic residues" evidence="10">
    <location>
        <begin position="490"/>
        <end position="500"/>
    </location>
</feature>
<comment type="function">
    <text evidence="1">Required for vacuolar protein sorting.</text>
</comment>
<evidence type="ECO:0000256" key="10">
    <source>
        <dbReference type="SAM" id="MobiDB-lite"/>
    </source>
</evidence>
<accession>A0ABR4KX96</accession>
<evidence type="ECO:0000256" key="3">
    <source>
        <dbReference type="ARBA" id="ARBA00004496"/>
    </source>
</evidence>
<organism evidence="12 13">
    <name type="scientific">Aspergillus pseudodeflectus</name>
    <dbReference type="NCBI Taxonomy" id="176178"/>
    <lineage>
        <taxon>Eukaryota</taxon>
        <taxon>Fungi</taxon>
        <taxon>Dikarya</taxon>
        <taxon>Ascomycota</taxon>
        <taxon>Pezizomycotina</taxon>
        <taxon>Eurotiomycetes</taxon>
        <taxon>Eurotiomycetidae</taxon>
        <taxon>Eurotiales</taxon>
        <taxon>Aspergillaceae</taxon>
        <taxon>Aspergillus</taxon>
        <taxon>Aspergillus subgen. Nidulantes</taxon>
    </lineage>
</organism>
<dbReference type="Pfam" id="PF00787">
    <property type="entry name" value="PX"/>
    <property type="match status" value="1"/>
</dbReference>
<dbReference type="SMART" id="SM00382">
    <property type="entry name" value="AAA"/>
    <property type="match status" value="1"/>
</dbReference>
<dbReference type="Gene3D" id="3.40.50.300">
    <property type="entry name" value="P-loop containing nucleotide triphosphate hydrolases"/>
    <property type="match status" value="1"/>
</dbReference>
<keyword evidence="7" id="KW-0963">Cytoplasm</keyword>
<dbReference type="InterPro" id="IPR027267">
    <property type="entry name" value="AH/BAR_dom_sf"/>
</dbReference>
<dbReference type="SMART" id="SM00312">
    <property type="entry name" value="PX"/>
    <property type="match status" value="1"/>
</dbReference>
<dbReference type="PROSITE" id="PS50195">
    <property type="entry name" value="PX"/>
    <property type="match status" value="1"/>
</dbReference>
<dbReference type="SUPFAM" id="SSF64268">
    <property type="entry name" value="PX domain"/>
    <property type="match status" value="1"/>
</dbReference>
<keyword evidence="8" id="KW-0653">Protein transport</keyword>
<dbReference type="InterPro" id="IPR028662">
    <property type="entry name" value="SNX8/Mvp1"/>
</dbReference>
<evidence type="ECO:0000256" key="5">
    <source>
        <dbReference type="ARBA" id="ARBA00014268"/>
    </source>
</evidence>
<evidence type="ECO:0000256" key="9">
    <source>
        <dbReference type="ARBA" id="ARBA00023136"/>
    </source>
</evidence>
<dbReference type="InterPro" id="IPR045734">
    <property type="entry name" value="Snx8_BAR_dom"/>
</dbReference>
<feature type="compositionally biased region" description="Gly residues" evidence="10">
    <location>
        <begin position="1472"/>
        <end position="1486"/>
    </location>
</feature>
<feature type="region of interest" description="Disordered" evidence="10">
    <location>
        <begin position="1068"/>
        <end position="1091"/>
    </location>
</feature>
<dbReference type="Pfam" id="PF19566">
    <property type="entry name" value="Snx8_BAR_dom"/>
    <property type="match status" value="1"/>
</dbReference>
<evidence type="ECO:0000256" key="1">
    <source>
        <dbReference type="ARBA" id="ARBA00002474"/>
    </source>
</evidence>
<dbReference type="GeneID" id="98157850"/>
<dbReference type="Gene3D" id="1.20.1270.60">
    <property type="entry name" value="Arfaptin homology (AH) domain/BAR domain"/>
    <property type="match status" value="1"/>
</dbReference>
<feature type="region of interest" description="Disordered" evidence="10">
    <location>
        <begin position="164"/>
        <end position="187"/>
    </location>
</feature>
<dbReference type="SUPFAM" id="SSF52540">
    <property type="entry name" value="P-loop containing nucleoside triphosphate hydrolases"/>
    <property type="match status" value="1"/>
</dbReference>
<evidence type="ECO:0000256" key="7">
    <source>
        <dbReference type="ARBA" id="ARBA00022490"/>
    </source>
</evidence>
<dbReference type="InterPro" id="IPR003959">
    <property type="entry name" value="ATPase_AAA_core"/>
</dbReference>
<dbReference type="RefSeq" id="XP_070902728.1">
    <property type="nucleotide sequence ID" value="XM_071042686.1"/>
</dbReference>
<evidence type="ECO:0000313" key="13">
    <source>
        <dbReference type="Proteomes" id="UP001610444"/>
    </source>
</evidence>
<dbReference type="InterPro" id="IPR035704">
    <property type="entry name" value="SNX8/Mvp1_PX"/>
</dbReference>
<evidence type="ECO:0000313" key="12">
    <source>
        <dbReference type="EMBL" id="KAL2856864.1"/>
    </source>
</evidence>
<dbReference type="PANTHER" id="PTHR47554">
    <property type="entry name" value="SORTING NEXIN MVP1"/>
    <property type="match status" value="1"/>
</dbReference>
<dbReference type="InterPro" id="IPR027417">
    <property type="entry name" value="P-loop_NTPase"/>
</dbReference>
<keyword evidence="9" id="KW-0472">Membrane</keyword>
<comment type="similarity">
    <text evidence="4">Belongs to the sorting nexin family.</text>
</comment>
<comment type="caution">
    <text evidence="12">The sequence shown here is derived from an EMBL/GenBank/DDBJ whole genome shotgun (WGS) entry which is preliminary data.</text>
</comment>
<feature type="compositionally biased region" description="Basic and acidic residues" evidence="10">
    <location>
        <begin position="82"/>
        <end position="95"/>
    </location>
</feature>
<sequence length="1893" mass="208778">MAMGQGEQRAIHPFFRKEFGVSTPSFSPVPANDTLLNPSGSHLSKGSQPTPSVATLDHDPNLDRRKRRKTVKDTPELLESGHFSESDEPRHDNLKIEVQSAGTSTKTPERSESRDHEDILPVPGKEQPQQAIAEVPGATKNDPSVDAEKKRKVVKLNANGKLLSSPVANKLGEKPKTKGKRGKPAAHNIEDPQSKIVVIKYRSQPGSFGSLGKHIEDILAGREKYFARTVLTTPAVAPKVVSSPSSKATHPFFLKKAAQKPDVPISQPQTPVRAPIPTVDEQSKIKPAYVHLASKPLMSFKHAFAKVPDPMHPLWPPLGLSHVRGSQPTFKPCHDNHDQSSDCRKSKTPAVRISDEEWVISSATDCPDDSAAVLRVPERQLASGRALQVMVAKQLTKTPTEHVSGGSRKEASHPAILKLYSSLATSVTAFDLGGYESKLWAHKYAPGSAQQVLCATKEALMLRDWLNHLIVSSVETGSSAKDNEKSKRKEEKKRKRRKKADKLDGFVVDSDDEASEMGEISGSDDELAGDVTISTKKTVIRTGDLTINVRPGTERTRMANTILVSGPSGCGKTASIYAVAKEMGFEVFEINSGSRRSAKDILDRLGDMTQNHLVHNVHANRDSASNQVSSTDFQPSEDAKQDKLMGYFKPTSIGPYEKLGKGRAKASVKETDTNQARSQKQSLILLEEVDILFEEDKQFWTGVLTLINQSKRPIIMTCNDESLIPFNDISFHAILRYRTPPQDLAVDYLLLVAASEGHLLRREPIEKLYRSTDSDLRKSIVELNYWCQIAVGSEKSGLDWLIDRWPQGADLDESGDKLRVLSKDTYREYMGWFSRDMLISGGSSATSELQEETLNWWDLSLQNADTTEDSRHQFWASPNPGASRLELLDSLRHQSEHMDFRSDLDLLGTSCSLDARKDSVDTSIPPMPERQKLSYVEGYQVLSAECLPDYSALTPEIGSTFGAILNNYSQKSRISDPESTLAAKVLVATPKPKSVHPSGIELCEALLPVMKPACTTPPSNAHAELLFDHSLRHFAEDITPYVRAIVAFDLRLQQYRLELSRLLSGNGRGTKRVRTTRASRAALEGGSKSETRKETWFSPTINVPRILATGQKEWQDLLVQNGYFTVPVAGEQRARESSEPLSESATPPLRILPLRATHRSSSMSLFGTSPDDSSVADSARRSKSSLFADEPSFGGGGAGFGSSSLFADDDGLSSPWSSNTGKRTSKQQLVKTLLPDSDVPESYIDAYDLVLSVGERAGTGIGLTSVRELLSGSELTATDQAKILNLVLSGDTGRSNGLGRGEFSVLLALIGLAQEGEDLTFDTVDDRRKKLPIPGSSYLDALRAKQEPAMSTPSDERPATPPSAPVQEPGSVQSRRSGRGSIGGLEADPWSSPQLHRGHAHAQNEHDQGTLNGFGTTRSATNAWGSSKASDGSNSVGHPAAVGGTNDRPETHNSNSSGFGWGDNFAQNPDGAGVGGPVRAGLGDFGRSGSDQSDANPGRRSLGLDRVTSPHVKEVVTVTLLQEKEGMFMFQHRNYEVKSARRGSTVVRRYSDFVWLLDCLHKRYPFRQLPLLPPKRISVNGTHLAADSTSFLEKRRRGLVRFTNSLVQHPVLSQEQLVVMFLTVPTELSVWRKQATISVQDEFAGRVLPPDLEDSLPATLTDTFDTVRSGVKKSAEVYINLCTLLERLAKRNEGLAADHLRFSLALQSLTEMTKDTYAVDTNDVPLLNEGIKATARHLSSSQSLLEDEARAWEDGMLEDLKRQRDNLVSVREMFDRRDRYARNNIPQLERRIETNERKLQDLRARPQGNVKPGEIEKVEESIFKDKESIVQQHARGVFIKECIRDELVYFQQSQYHISRLHQDWSQERVKYSELQADNWRSLSEQVEGMPLGD</sequence>
<dbReference type="EMBL" id="JBFXLR010000007">
    <property type="protein sequence ID" value="KAL2856864.1"/>
    <property type="molecule type" value="Genomic_DNA"/>
</dbReference>
<proteinExistence type="inferred from homology"/>
<dbReference type="Pfam" id="PF00004">
    <property type="entry name" value="AAA"/>
    <property type="match status" value="1"/>
</dbReference>
<feature type="region of interest" description="Disordered" evidence="10">
    <location>
        <begin position="20"/>
        <end position="129"/>
    </location>
</feature>